<evidence type="ECO:0000259" key="2">
    <source>
        <dbReference type="PROSITE" id="PS51762"/>
    </source>
</evidence>
<dbReference type="Proteomes" id="UP000708208">
    <property type="component" value="Unassembled WGS sequence"/>
</dbReference>
<dbReference type="PROSITE" id="PS51762">
    <property type="entry name" value="GH16_2"/>
    <property type="match status" value="1"/>
</dbReference>
<gene>
    <name evidence="3" type="ORF">AFUS01_LOCUS24993</name>
</gene>
<organism evidence="3 4">
    <name type="scientific">Allacma fusca</name>
    <dbReference type="NCBI Taxonomy" id="39272"/>
    <lineage>
        <taxon>Eukaryota</taxon>
        <taxon>Metazoa</taxon>
        <taxon>Ecdysozoa</taxon>
        <taxon>Arthropoda</taxon>
        <taxon>Hexapoda</taxon>
        <taxon>Collembola</taxon>
        <taxon>Symphypleona</taxon>
        <taxon>Sminthuridae</taxon>
        <taxon>Allacma</taxon>
    </lineage>
</organism>
<feature type="non-terminal residue" evidence="3">
    <location>
        <position position="1"/>
    </location>
</feature>
<evidence type="ECO:0000256" key="1">
    <source>
        <dbReference type="ARBA" id="ARBA00006865"/>
    </source>
</evidence>
<keyword evidence="4" id="KW-1185">Reference proteome</keyword>
<dbReference type="InterPro" id="IPR000757">
    <property type="entry name" value="Beta-glucanase-like"/>
</dbReference>
<dbReference type="InterPro" id="IPR050546">
    <property type="entry name" value="Glycosyl_Hydrlase_16"/>
</dbReference>
<dbReference type="OrthoDB" id="4781at2759"/>
<dbReference type="GO" id="GO:0005975">
    <property type="term" value="P:carbohydrate metabolic process"/>
    <property type="evidence" value="ECO:0007669"/>
    <property type="project" value="InterPro"/>
</dbReference>
<sequence>MGKFPEILNPIVSAKIRTVNSFYFQYGRVDVRAKLPSGDWLWPAIWMMPRFNQYGRWPASGEIDIMESHGNKILTDEFGKIHGCTTVGHALHFGPKFNKDGFEQHLGSASNSSGFDQDFHLYSLEWTDEKLTFLVDNVPTKVVDPGMGGFWPNGWFDKSDPNPWRYSKNQKMAPFDQKFYLILNLAAGGMNNYFPDAWLNGANKEKKPWRNDENFAYLKFMEARDK</sequence>
<comment type="caution">
    <text evidence="3">The sequence shown here is derived from an EMBL/GenBank/DDBJ whole genome shotgun (WGS) entry which is preliminary data.</text>
</comment>
<evidence type="ECO:0000313" key="3">
    <source>
        <dbReference type="EMBL" id="CAG7786424.1"/>
    </source>
</evidence>
<dbReference type="PANTHER" id="PTHR10963:SF55">
    <property type="entry name" value="GLYCOSIDE HYDROLASE FAMILY 16 PROTEIN"/>
    <property type="match status" value="1"/>
</dbReference>
<protein>
    <recommendedName>
        <fullName evidence="2">GH16 domain-containing protein</fullName>
    </recommendedName>
</protein>
<dbReference type="PANTHER" id="PTHR10963">
    <property type="entry name" value="GLYCOSYL HYDROLASE-RELATED"/>
    <property type="match status" value="1"/>
</dbReference>
<dbReference type="EMBL" id="CAJVCH010317719">
    <property type="protein sequence ID" value="CAG7786424.1"/>
    <property type="molecule type" value="Genomic_DNA"/>
</dbReference>
<dbReference type="Pfam" id="PF00722">
    <property type="entry name" value="Glyco_hydro_16"/>
    <property type="match status" value="1"/>
</dbReference>
<name>A0A8J2L2S2_9HEXA</name>
<dbReference type="GO" id="GO:0004553">
    <property type="term" value="F:hydrolase activity, hydrolyzing O-glycosyl compounds"/>
    <property type="evidence" value="ECO:0007669"/>
    <property type="project" value="InterPro"/>
</dbReference>
<evidence type="ECO:0000313" key="4">
    <source>
        <dbReference type="Proteomes" id="UP000708208"/>
    </source>
</evidence>
<feature type="domain" description="GH16" evidence="2">
    <location>
        <begin position="1"/>
        <end position="217"/>
    </location>
</feature>
<proteinExistence type="inferred from homology"/>
<comment type="similarity">
    <text evidence="1">Belongs to the glycosyl hydrolase 16 family.</text>
</comment>
<dbReference type="AlphaFoldDB" id="A0A8J2L2S2"/>
<reference evidence="3" key="1">
    <citation type="submission" date="2021-06" db="EMBL/GenBank/DDBJ databases">
        <authorList>
            <person name="Hodson N. C."/>
            <person name="Mongue J. A."/>
            <person name="Jaron S. K."/>
        </authorList>
    </citation>
    <scope>NUCLEOTIDE SEQUENCE</scope>
</reference>
<accession>A0A8J2L2S2</accession>